<dbReference type="SUPFAM" id="SSF56219">
    <property type="entry name" value="DNase I-like"/>
    <property type="match status" value="1"/>
</dbReference>
<dbReference type="InterPro" id="IPR036691">
    <property type="entry name" value="Endo/exonu/phosph_ase_sf"/>
</dbReference>
<dbReference type="PANTHER" id="PTHR15822">
    <property type="entry name" value="TRAF AND TNF RECEPTOR-ASSOCIATED PROTEIN"/>
    <property type="match status" value="1"/>
</dbReference>
<keyword evidence="5" id="KW-0227">DNA damage</keyword>
<dbReference type="Gene3D" id="1.10.1410.10">
    <property type="match status" value="1"/>
</dbReference>
<dbReference type="Gene3D" id="3.60.10.10">
    <property type="entry name" value="Endonuclease/exonuclease/phosphatase"/>
    <property type="match status" value="1"/>
</dbReference>
<evidence type="ECO:0000256" key="4">
    <source>
        <dbReference type="ARBA" id="ARBA00022723"/>
    </source>
</evidence>
<evidence type="ECO:0000259" key="11">
    <source>
        <dbReference type="Pfam" id="PF04928"/>
    </source>
</evidence>
<dbReference type="Pfam" id="PF13563">
    <property type="entry name" value="2_5_RNA_ligase2"/>
    <property type="match status" value="1"/>
</dbReference>
<dbReference type="CDD" id="cd09080">
    <property type="entry name" value="TDP2"/>
    <property type="match status" value="1"/>
</dbReference>
<keyword evidence="6" id="KW-0378">Hydrolase</keyword>
<evidence type="ECO:0000256" key="3">
    <source>
        <dbReference type="ARBA" id="ARBA00022722"/>
    </source>
</evidence>
<accession>A0A8J3WEC2</accession>
<dbReference type="InterPro" id="IPR043519">
    <property type="entry name" value="NT_sf"/>
</dbReference>
<dbReference type="GO" id="GO:0070260">
    <property type="term" value="F:5'-tyrosyl-DNA phosphodiesterase activity"/>
    <property type="evidence" value="ECO:0007669"/>
    <property type="project" value="TreeGrafter"/>
</dbReference>
<dbReference type="InterPro" id="IPR009097">
    <property type="entry name" value="Cyclic_Pdiesterase"/>
</dbReference>
<feature type="domain" description="Endonuclease/exonuclease/phosphatase" evidence="9">
    <location>
        <begin position="128"/>
        <end position="362"/>
    </location>
</feature>
<keyword evidence="13" id="KW-1185">Reference proteome</keyword>
<gene>
    <name evidence="12" type="ORF">Pro02_46180</name>
</gene>
<evidence type="ECO:0000313" key="12">
    <source>
        <dbReference type="EMBL" id="GIH86210.1"/>
    </source>
</evidence>
<dbReference type="AlphaFoldDB" id="A0A8J3WEC2"/>
<name>A0A8J3WEC2_PLARO</name>
<dbReference type="SUPFAM" id="SSF81301">
    <property type="entry name" value="Nucleotidyltransferase"/>
    <property type="match status" value="1"/>
</dbReference>
<feature type="domain" description="Poly(A) polymerase central" evidence="11">
    <location>
        <begin position="745"/>
        <end position="888"/>
    </location>
</feature>
<comment type="caution">
    <text evidence="12">The sequence shown here is derived from an EMBL/GenBank/DDBJ whole genome shotgun (WGS) entry which is preliminary data.</text>
</comment>
<sequence length="998" mass="105548">MSMRTSEEIYHRIRWDPRFDPARFILGINVRGAAPKRVPLPVFVPGGDIPWHRILFVEADGEVVWDRATGLDRIDATRAGRVREPRRLRAPFFTASTPFAWDPVAGWRPAQAVPAGRAPAAGARLRVLTWNTLWDRYDSDRISTARRRPLLLEALERADADVIALQEVETGLLEALLRARWVRSGYTLGTDPAGRDVDDSGLLLLSRLPVREAGHHVLGPHKAVTAVTVESAAGPVVVAATHLTSDHTDDGPARREAELTRLAEVLASVDGEVILLGDLNDGGSGPARVLGLRDAWTEVHGPGDRTPTFDPRANPLAALSSLSGRASRLDRVLLRGTGLRAGTAALLGDSPATPDGLFVSDHYGLTVDLAADLAADLAGDGHGSSGVLDARPTARTAVVWIPPEGLWPVIQEIRREHDPGVRRWPPHVTVMFGFVPESRFEEAVPLLAAAAAETAPFTARLDGVQAFPHRDGFTVWLDPAAAGPEPWAGLRGALERRFPGCRGRSGGYTPHLTLGRTRDPERLTADAGVRLGALSARVGELVLLSRRGEEPMRPRAAVALGTGEVRWLDQETGGAEGEARADGETGGVDGAARADEVRAQEVVGRLRDALGEGVVHVTGSRRLGCAPPGADLDLVAVLPGAPDPAAVGARVRAALPEVTMMRRVTGARVPGLRLRLAGREPGAAPGGVPGTGLDVDLVVVAAGEIAPAEAVPRRAELGEAAAIALSAVSDAGAVLAAAGASRTAFTGLARRVKAWARARGLDSAPFGGLPGLAWTVLAARTVREAGDLPPDELLRRFFGTWAAWDWSRPAGLWPDDVLRDSPSRDALSPDADGGSGAAVRILTPTAPVRLCSEQVGAGWRDLLTQELYACWEALDAAAGSGRDPWPALVSPPPMHRRHAAWAVVTVRAGRDEEFDVTLGRVRGRVRALLTSLERAGVPDAHAWPRPFEIGPDLARFAIGLGRTPPDAAGLAAVAAPWAAGLRGAGVAWAEGGEVPTLR</sequence>
<dbReference type="GO" id="GO:0046872">
    <property type="term" value="F:metal ion binding"/>
    <property type="evidence" value="ECO:0007669"/>
    <property type="project" value="UniProtKB-KW"/>
</dbReference>
<dbReference type="Gene3D" id="3.30.460.10">
    <property type="entry name" value="Beta Polymerase, domain 2"/>
    <property type="match status" value="1"/>
</dbReference>
<dbReference type="GO" id="GO:0004518">
    <property type="term" value="F:nuclease activity"/>
    <property type="evidence" value="ECO:0007669"/>
    <property type="project" value="UniProtKB-KW"/>
</dbReference>
<dbReference type="Gene3D" id="3.90.1140.10">
    <property type="entry name" value="Cyclic phosphodiesterase"/>
    <property type="match status" value="1"/>
</dbReference>
<dbReference type="GO" id="GO:0006302">
    <property type="term" value="P:double-strand break repair"/>
    <property type="evidence" value="ECO:0007669"/>
    <property type="project" value="TreeGrafter"/>
</dbReference>
<organism evidence="12 13">
    <name type="scientific">Planobispora rosea</name>
    <dbReference type="NCBI Taxonomy" id="35762"/>
    <lineage>
        <taxon>Bacteria</taxon>
        <taxon>Bacillati</taxon>
        <taxon>Actinomycetota</taxon>
        <taxon>Actinomycetes</taxon>
        <taxon>Streptosporangiales</taxon>
        <taxon>Streptosporangiaceae</taxon>
        <taxon>Planobispora</taxon>
    </lineage>
</organism>
<dbReference type="Pfam" id="PF03372">
    <property type="entry name" value="Exo_endo_phos"/>
    <property type="match status" value="1"/>
</dbReference>
<comment type="cofactor">
    <cofactor evidence="1">
        <name>Mn(2+)</name>
        <dbReference type="ChEBI" id="CHEBI:29035"/>
    </cofactor>
</comment>
<dbReference type="PANTHER" id="PTHR15822:SF4">
    <property type="entry name" value="TYROSYL-DNA PHOSPHODIESTERASE 2"/>
    <property type="match status" value="1"/>
</dbReference>
<dbReference type="RefSeq" id="WP_203863456.1">
    <property type="nucleotide sequence ID" value="NZ_BMQP01000018.1"/>
</dbReference>
<feature type="domain" description="MJ1316 RNA cyclic group end recognition" evidence="10">
    <location>
        <begin position="3"/>
        <end position="67"/>
    </location>
</feature>
<keyword evidence="8" id="KW-0234">DNA repair</keyword>
<dbReference type="SUPFAM" id="SSF55144">
    <property type="entry name" value="LigT-like"/>
    <property type="match status" value="1"/>
</dbReference>
<evidence type="ECO:0000256" key="2">
    <source>
        <dbReference type="ARBA" id="ARBA00001946"/>
    </source>
</evidence>
<evidence type="ECO:0000256" key="5">
    <source>
        <dbReference type="ARBA" id="ARBA00022763"/>
    </source>
</evidence>
<keyword evidence="7" id="KW-0460">Magnesium</keyword>
<dbReference type="InterPro" id="IPR005135">
    <property type="entry name" value="Endo/exonuclease/phosphatase"/>
</dbReference>
<dbReference type="InterPro" id="IPR007012">
    <property type="entry name" value="PolA_pol_cen_dom"/>
</dbReference>
<evidence type="ECO:0000256" key="1">
    <source>
        <dbReference type="ARBA" id="ARBA00001936"/>
    </source>
</evidence>
<dbReference type="InterPro" id="IPR051547">
    <property type="entry name" value="TDP2-like"/>
</dbReference>
<dbReference type="GO" id="GO:1990817">
    <property type="term" value="F:poly(A) RNA polymerase activity"/>
    <property type="evidence" value="ECO:0007669"/>
    <property type="project" value="InterPro"/>
</dbReference>
<reference evidence="12" key="1">
    <citation type="submission" date="2021-01" db="EMBL/GenBank/DDBJ databases">
        <title>Whole genome shotgun sequence of Planobispora rosea NBRC 15558.</title>
        <authorList>
            <person name="Komaki H."/>
            <person name="Tamura T."/>
        </authorList>
    </citation>
    <scope>NUCLEOTIDE SEQUENCE</scope>
    <source>
        <strain evidence="12">NBRC 15558</strain>
    </source>
</reference>
<proteinExistence type="predicted"/>
<keyword evidence="3" id="KW-0540">Nuclease</keyword>
<protein>
    <recommendedName>
        <fullName evidence="14">Polynucleotide adenylyltransferase</fullName>
    </recommendedName>
</protein>
<evidence type="ECO:0000313" key="13">
    <source>
        <dbReference type="Proteomes" id="UP000655044"/>
    </source>
</evidence>
<dbReference type="Proteomes" id="UP000655044">
    <property type="component" value="Unassembled WGS sequence"/>
</dbReference>
<dbReference type="Pfam" id="PF04457">
    <property type="entry name" value="MJ1316"/>
    <property type="match status" value="1"/>
</dbReference>
<evidence type="ECO:0000256" key="7">
    <source>
        <dbReference type="ARBA" id="ARBA00022842"/>
    </source>
</evidence>
<evidence type="ECO:0000256" key="8">
    <source>
        <dbReference type="ARBA" id="ARBA00023204"/>
    </source>
</evidence>
<dbReference type="GO" id="GO:0005737">
    <property type="term" value="C:cytoplasm"/>
    <property type="evidence" value="ECO:0007669"/>
    <property type="project" value="TreeGrafter"/>
</dbReference>
<evidence type="ECO:0000259" key="9">
    <source>
        <dbReference type="Pfam" id="PF03372"/>
    </source>
</evidence>
<evidence type="ECO:0008006" key="14">
    <source>
        <dbReference type="Google" id="ProtNLM"/>
    </source>
</evidence>
<dbReference type="EMBL" id="BOOI01000044">
    <property type="protein sequence ID" value="GIH86210.1"/>
    <property type="molecule type" value="Genomic_DNA"/>
</dbReference>
<evidence type="ECO:0000259" key="10">
    <source>
        <dbReference type="Pfam" id="PF04457"/>
    </source>
</evidence>
<dbReference type="SUPFAM" id="SSF81631">
    <property type="entry name" value="PAP/OAS1 substrate-binding domain"/>
    <property type="match status" value="1"/>
</dbReference>
<dbReference type="Pfam" id="PF04928">
    <property type="entry name" value="PAP_central"/>
    <property type="match status" value="1"/>
</dbReference>
<dbReference type="InterPro" id="IPR040459">
    <property type="entry name" value="MJ1316"/>
</dbReference>
<evidence type="ECO:0000256" key="6">
    <source>
        <dbReference type="ARBA" id="ARBA00022801"/>
    </source>
</evidence>
<keyword evidence="4" id="KW-0479">Metal-binding</keyword>
<dbReference type="GO" id="GO:0003697">
    <property type="term" value="F:single-stranded DNA binding"/>
    <property type="evidence" value="ECO:0007669"/>
    <property type="project" value="TreeGrafter"/>
</dbReference>
<comment type="cofactor">
    <cofactor evidence="2">
        <name>Mg(2+)</name>
        <dbReference type="ChEBI" id="CHEBI:18420"/>
    </cofactor>
</comment>